<protein>
    <submittedName>
        <fullName evidence="1">Uncharacterized protein</fullName>
    </submittedName>
</protein>
<reference evidence="1 2" key="1">
    <citation type="submission" date="2018-05" db="EMBL/GenBank/DDBJ databases">
        <title>Complete Genome Sequence of Deinococcus sp. strain 17bor-2.</title>
        <authorList>
            <person name="Srinivasan S."/>
        </authorList>
    </citation>
    <scope>NUCLEOTIDE SEQUENCE [LARGE SCALE GENOMIC DNA]</scope>
    <source>
        <strain evidence="1 2">17bor-2</strain>
    </source>
</reference>
<accession>A0A2Z3JCW6</accession>
<dbReference type="KEGG" id="dez:DKM44_06270"/>
<evidence type="ECO:0000313" key="1">
    <source>
        <dbReference type="EMBL" id="AWN22882.1"/>
    </source>
</evidence>
<evidence type="ECO:0000313" key="2">
    <source>
        <dbReference type="Proteomes" id="UP000245368"/>
    </source>
</evidence>
<dbReference type="OrthoDB" id="71879at2"/>
<dbReference type="AlphaFoldDB" id="A0A2Z3JCW6"/>
<dbReference type="EMBL" id="CP029494">
    <property type="protein sequence ID" value="AWN22882.1"/>
    <property type="molecule type" value="Genomic_DNA"/>
</dbReference>
<sequence length="269" mass="27166">MLTRRPDSALPRPLDFTYASNRWAAAGLVVGTLAARALGQSWPGSLRTGLGTFSAWAIGRELDPDNSATALGAMPLAFAASLARPQTASDHPEGPGSLLQALPSFTALSSLRVLTASVGAAASVADSTALGLQAAATALSSGSVGALLPGAALELSHRRHDAFSAPPTVGVAALAAGALPAAGQGSGRHVLSDVLSLAALGLGANLAAPERIRSRCDQTSSKLSDDRVRDARLLSLAALGLGLVRRETLTLAPLAAACLSVGVRRFLEK</sequence>
<gene>
    <name evidence="1" type="ORF">DKM44_06270</name>
</gene>
<organism evidence="1 2">
    <name type="scientific">Deinococcus irradiatisoli</name>
    <dbReference type="NCBI Taxonomy" id="2202254"/>
    <lineage>
        <taxon>Bacteria</taxon>
        <taxon>Thermotogati</taxon>
        <taxon>Deinococcota</taxon>
        <taxon>Deinococci</taxon>
        <taxon>Deinococcales</taxon>
        <taxon>Deinococcaceae</taxon>
        <taxon>Deinococcus</taxon>
    </lineage>
</organism>
<dbReference type="Proteomes" id="UP000245368">
    <property type="component" value="Chromosome"/>
</dbReference>
<keyword evidence="2" id="KW-1185">Reference proteome</keyword>
<proteinExistence type="predicted"/>
<name>A0A2Z3JCW6_9DEIO</name>